<dbReference type="PROSITE" id="PS50048">
    <property type="entry name" value="ZN2_CY6_FUNGAL_2"/>
    <property type="match status" value="1"/>
</dbReference>
<accession>A0A317XMX7</accession>
<evidence type="ECO:0000256" key="7">
    <source>
        <dbReference type="SAM" id="MobiDB-lite"/>
    </source>
</evidence>
<dbReference type="GO" id="GO:0001228">
    <property type="term" value="F:DNA-binding transcription activator activity, RNA polymerase II-specific"/>
    <property type="evidence" value="ECO:0007669"/>
    <property type="project" value="TreeGrafter"/>
</dbReference>
<evidence type="ECO:0000256" key="1">
    <source>
        <dbReference type="ARBA" id="ARBA00022723"/>
    </source>
</evidence>
<keyword evidence="2" id="KW-0862">Zinc</keyword>
<feature type="region of interest" description="Disordered" evidence="7">
    <location>
        <begin position="384"/>
        <end position="410"/>
    </location>
</feature>
<keyword evidence="10" id="KW-1185">Reference proteome</keyword>
<organism evidence="9 10">
    <name type="scientific">Testicularia cyperi</name>
    <dbReference type="NCBI Taxonomy" id="1882483"/>
    <lineage>
        <taxon>Eukaryota</taxon>
        <taxon>Fungi</taxon>
        <taxon>Dikarya</taxon>
        <taxon>Basidiomycota</taxon>
        <taxon>Ustilaginomycotina</taxon>
        <taxon>Ustilaginomycetes</taxon>
        <taxon>Ustilaginales</taxon>
        <taxon>Anthracoideaceae</taxon>
        <taxon>Testicularia</taxon>
    </lineage>
</organism>
<dbReference type="InterPro" id="IPR001138">
    <property type="entry name" value="Zn2Cys6_DnaBD"/>
</dbReference>
<sequence length="497" mass="52073">MLTTNAISTSGSSRDSSSFAGSASPHSVASSSRCSSVESAGPSQRLTLDDIHIPAGFEVAKGLGEEGRPYPSEDSIQKASEVLKSLRGRMPDGSDGQVAACDYCRRRKIRCDRVKPTCGSCTQSGRRCTTEDMLRKRGPPSKKERAVLEAAGIIFRGTRPHRRRRTATTSLGSGAASKQEELIKQAKEAAKSRVRSHSTDSSSNNTALANTLAHLAQLNGESKSSWMEMLSIASQTSNPFADSPASSPSAMTASDTFNMDAGACDYLAPSVANINATSTAVGGLSAPDAAPAVDSSARAQWDMMWATFGHDLRQKHAGAAAVPVSTDPLPPVFEDHLNMSLSAETKSLAVPLPVFSPYSSIDAGALDWSASNLGLPQFTSPFGTMGDLAQRNSQQSRQQQQAAQVSMAPMQSSQNFLSSAETVASEVEAFQTAMAHFFPPAPAASANASSSASGDAVNMGQFVNTPSTGSVNSPASSTQHQNPEHLLFSLDAALSAF</sequence>
<dbReference type="Pfam" id="PF00172">
    <property type="entry name" value="Zn_clus"/>
    <property type="match status" value="1"/>
</dbReference>
<evidence type="ECO:0000256" key="3">
    <source>
        <dbReference type="ARBA" id="ARBA00023015"/>
    </source>
</evidence>
<keyword evidence="3" id="KW-0805">Transcription regulation</keyword>
<gene>
    <name evidence="9" type="ORF">BCV70DRAFT_110361</name>
</gene>
<dbReference type="AlphaFoldDB" id="A0A317XMX7"/>
<dbReference type="CDD" id="cd00067">
    <property type="entry name" value="GAL4"/>
    <property type="match status" value="1"/>
</dbReference>
<proteinExistence type="predicted"/>
<feature type="compositionally biased region" description="Basic and acidic residues" evidence="7">
    <location>
        <begin position="178"/>
        <end position="191"/>
    </location>
</feature>
<feature type="region of interest" description="Disordered" evidence="7">
    <location>
        <begin position="157"/>
        <end position="205"/>
    </location>
</feature>
<feature type="compositionally biased region" description="Low complexity" evidence="7">
    <location>
        <begin position="444"/>
        <end position="453"/>
    </location>
</feature>
<name>A0A317XMX7_9BASI</name>
<dbReference type="EMBL" id="KZ819194">
    <property type="protein sequence ID" value="PWY99626.1"/>
    <property type="molecule type" value="Genomic_DNA"/>
</dbReference>
<evidence type="ECO:0000313" key="9">
    <source>
        <dbReference type="EMBL" id="PWY99626.1"/>
    </source>
</evidence>
<dbReference type="PANTHER" id="PTHR31944:SF131">
    <property type="entry name" value="HEME-RESPONSIVE ZINC FINGER TRANSCRIPTION FACTOR HAP1"/>
    <property type="match status" value="1"/>
</dbReference>
<feature type="compositionally biased region" description="Low complexity" evidence="7">
    <location>
        <begin position="389"/>
        <end position="410"/>
    </location>
</feature>
<dbReference type="SUPFAM" id="SSF57701">
    <property type="entry name" value="Zn2/Cys6 DNA-binding domain"/>
    <property type="match status" value="1"/>
</dbReference>
<dbReference type="STRING" id="1882483.A0A317XMX7"/>
<feature type="region of interest" description="Disordered" evidence="7">
    <location>
        <begin position="1"/>
        <end position="50"/>
    </location>
</feature>
<dbReference type="GO" id="GO:0000978">
    <property type="term" value="F:RNA polymerase II cis-regulatory region sequence-specific DNA binding"/>
    <property type="evidence" value="ECO:0007669"/>
    <property type="project" value="TreeGrafter"/>
</dbReference>
<keyword evidence="1" id="KW-0479">Metal-binding</keyword>
<dbReference type="InParanoid" id="A0A317XMX7"/>
<dbReference type="InterPro" id="IPR051430">
    <property type="entry name" value="Fungal_TF_Env_Response"/>
</dbReference>
<dbReference type="PROSITE" id="PS00463">
    <property type="entry name" value="ZN2_CY6_FUNGAL_1"/>
    <property type="match status" value="1"/>
</dbReference>
<dbReference type="PANTHER" id="PTHR31944">
    <property type="entry name" value="HEME-RESPONSIVE ZINC FINGER TRANSCRIPTION FACTOR HAP1"/>
    <property type="match status" value="1"/>
</dbReference>
<feature type="compositionally biased region" description="Low complexity" evidence="7">
    <location>
        <begin position="8"/>
        <end position="40"/>
    </location>
</feature>
<keyword evidence="5" id="KW-0804">Transcription</keyword>
<evidence type="ECO:0000256" key="4">
    <source>
        <dbReference type="ARBA" id="ARBA00023125"/>
    </source>
</evidence>
<evidence type="ECO:0000256" key="6">
    <source>
        <dbReference type="ARBA" id="ARBA00023242"/>
    </source>
</evidence>
<evidence type="ECO:0000313" key="10">
    <source>
        <dbReference type="Proteomes" id="UP000246740"/>
    </source>
</evidence>
<feature type="compositionally biased region" description="Polar residues" evidence="7">
    <location>
        <begin position="461"/>
        <end position="481"/>
    </location>
</feature>
<keyword evidence="6" id="KW-0539">Nucleus</keyword>
<reference evidence="9 10" key="1">
    <citation type="journal article" date="2018" name="Mol. Biol. Evol.">
        <title>Broad Genomic Sampling Reveals a Smut Pathogenic Ancestry of the Fungal Clade Ustilaginomycotina.</title>
        <authorList>
            <person name="Kijpornyongpan T."/>
            <person name="Mondo S.J."/>
            <person name="Barry K."/>
            <person name="Sandor L."/>
            <person name="Lee J."/>
            <person name="Lipzen A."/>
            <person name="Pangilinan J."/>
            <person name="LaButti K."/>
            <person name="Hainaut M."/>
            <person name="Henrissat B."/>
            <person name="Grigoriev I.V."/>
            <person name="Spatafora J.W."/>
            <person name="Aime M.C."/>
        </authorList>
    </citation>
    <scope>NUCLEOTIDE SEQUENCE [LARGE SCALE GENOMIC DNA]</scope>
    <source>
        <strain evidence="9 10">MCA 3645</strain>
    </source>
</reference>
<dbReference type="Proteomes" id="UP000246740">
    <property type="component" value="Unassembled WGS sequence"/>
</dbReference>
<keyword evidence="4" id="KW-0238">DNA-binding</keyword>
<dbReference type="SMART" id="SM00066">
    <property type="entry name" value="GAL4"/>
    <property type="match status" value="1"/>
</dbReference>
<dbReference type="InterPro" id="IPR036864">
    <property type="entry name" value="Zn2-C6_fun-type_DNA-bd_sf"/>
</dbReference>
<feature type="region of interest" description="Disordered" evidence="7">
    <location>
        <begin position="444"/>
        <end position="483"/>
    </location>
</feature>
<dbReference type="OrthoDB" id="39175at2759"/>
<dbReference type="Gene3D" id="4.10.240.10">
    <property type="entry name" value="Zn(2)-C6 fungal-type DNA-binding domain"/>
    <property type="match status" value="1"/>
</dbReference>
<dbReference type="GO" id="GO:0008270">
    <property type="term" value="F:zinc ion binding"/>
    <property type="evidence" value="ECO:0007669"/>
    <property type="project" value="InterPro"/>
</dbReference>
<dbReference type="GO" id="GO:0005634">
    <property type="term" value="C:nucleus"/>
    <property type="evidence" value="ECO:0007669"/>
    <property type="project" value="TreeGrafter"/>
</dbReference>
<evidence type="ECO:0000259" key="8">
    <source>
        <dbReference type="PROSITE" id="PS50048"/>
    </source>
</evidence>
<feature type="domain" description="Zn(2)-C6 fungal-type" evidence="8">
    <location>
        <begin position="100"/>
        <end position="130"/>
    </location>
</feature>
<evidence type="ECO:0000256" key="5">
    <source>
        <dbReference type="ARBA" id="ARBA00023163"/>
    </source>
</evidence>
<protein>
    <recommendedName>
        <fullName evidence="8">Zn(2)-C6 fungal-type domain-containing protein</fullName>
    </recommendedName>
</protein>
<evidence type="ECO:0000256" key="2">
    <source>
        <dbReference type="ARBA" id="ARBA00022833"/>
    </source>
</evidence>